<comment type="caution">
    <text evidence="1">The sequence shown here is derived from an EMBL/GenBank/DDBJ whole genome shotgun (WGS) entry which is preliminary data.</text>
</comment>
<proteinExistence type="predicted"/>
<keyword evidence="2" id="KW-1185">Reference proteome</keyword>
<accession>A0A2P4S786</accession>
<protein>
    <submittedName>
        <fullName evidence="1">Uncharacterized protein</fullName>
    </submittedName>
</protein>
<name>A0A2P4S786_BAMTH</name>
<dbReference type="AlphaFoldDB" id="A0A2P4S786"/>
<sequence>MPHPHLLSAEHCCEILHLCCCWQHPQQ</sequence>
<dbReference type="Proteomes" id="UP000237246">
    <property type="component" value="Unassembled WGS sequence"/>
</dbReference>
<evidence type="ECO:0000313" key="1">
    <source>
        <dbReference type="EMBL" id="POI19982.1"/>
    </source>
</evidence>
<dbReference type="EMBL" id="PPHD01090747">
    <property type="protein sequence ID" value="POI19982.1"/>
    <property type="molecule type" value="Genomic_DNA"/>
</dbReference>
<evidence type="ECO:0000313" key="2">
    <source>
        <dbReference type="Proteomes" id="UP000237246"/>
    </source>
</evidence>
<organism evidence="1 2">
    <name type="scientific">Bambusicola thoracicus</name>
    <name type="common">Chinese bamboo-partridge</name>
    <name type="synonym">Perdix thoracica</name>
    <dbReference type="NCBI Taxonomy" id="9083"/>
    <lineage>
        <taxon>Eukaryota</taxon>
        <taxon>Metazoa</taxon>
        <taxon>Chordata</taxon>
        <taxon>Craniata</taxon>
        <taxon>Vertebrata</taxon>
        <taxon>Euteleostomi</taxon>
        <taxon>Archelosauria</taxon>
        <taxon>Archosauria</taxon>
        <taxon>Dinosauria</taxon>
        <taxon>Saurischia</taxon>
        <taxon>Theropoda</taxon>
        <taxon>Coelurosauria</taxon>
        <taxon>Aves</taxon>
        <taxon>Neognathae</taxon>
        <taxon>Galloanserae</taxon>
        <taxon>Galliformes</taxon>
        <taxon>Phasianidae</taxon>
        <taxon>Perdicinae</taxon>
        <taxon>Bambusicola</taxon>
    </lineage>
</organism>
<gene>
    <name evidence="1" type="ORF">CIB84_016271</name>
</gene>
<reference evidence="1 2" key="1">
    <citation type="submission" date="2018-01" db="EMBL/GenBank/DDBJ databases">
        <title>Comparison of the Chinese Bamboo Partridge and Red Junglefowl genome sequences highlights the importance of demography in genome evolution.</title>
        <authorList>
            <person name="Tiley G.P."/>
            <person name="Kimball R.T."/>
            <person name="Braun E.L."/>
            <person name="Burleigh J.G."/>
        </authorList>
    </citation>
    <scope>NUCLEOTIDE SEQUENCE [LARGE SCALE GENOMIC DNA]</scope>
    <source>
        <strain evidence="1">RTK389</strain>
        <tissue evidence="1">Blood</tissue>
    </source>
</reference>